<sequence length="153" mass="16937">MTAVGAATRVHRRLIDSLYTEAMLLADEARGYFDEVGREQRDMLGAMDRVVFSCESLKVTTRLMHVIAWLLTQRAVAAGEIAEREARDPSRRLGEAPMTEDAALNAMPVAAQHLIGASIDLYRRVARLDASQEEMVPVASPARSMLDRLAHAF</sequence>
<gene>
    <name evidence="1" type="ORF">FPZ54_04445</name>
</gene>
<dbReference type="AlphaFoldDB" id="A0A518RD28"/>
<evidence type="ECO:0000313" key="1">
    <source>
        <dbReference type="EMBL" id="QDX25349.1"/>
    </source>
</evidence>
<keyword evidence="2" id="KW-1185">Reference proteome</keyword>
<accession>A0A518RD28</accession>
<evidence type="ECO:0000313" key="2">
    <source>
        <dbReference type="Proteomes" id="UP000318055"/>
    </source>
</evidence>
<dbReference type="Gene3D" id="1.10.8.930">
    <property type="entry name" value="Protein of unknown function DUF1465"/>
    <property type="match status" value="1"/>
</dbReference>
<organism evidence="1 2">
    <name type="scientific">Sphingomonas suaedae</name>
    <dbReference type="NCBI Taxonomy" id="2599297"/>
    <lineage>
        <taxon>Bacteria</taxon>
        <taxon>Pseudomonadati</taxon>
        <taxon>Pseudomonadota</taxon>
        <taxon>Alphaproteobacteria</taxon>
        <taxon>Sphingomonadales</taxon>
        <taxon>Sphingomonadaceae</taxon>
        <taxon>Sphingomonas</taxon>
    </lineage>
</organism>
<dbReference type="InterPro" id="IPR038301">
    <property type="entry name" value="AraC-like_sf"/>
</dbReference>
<dbReference type="KEGG" id="ssua:FPZ54_04445"/>
<dbReference type="InterPro" id="IPR010848">
    <property type="entry name" value="DUF1465"/>
</dbReference>
<reference evidence="1 2" key="1">
    <citation type="submission" date="2019-07" db="EMBL/GenBank/DDBJ databases">
        <title>Sphingomonas alkalisoli sp. nov., isolated from rhizosphere soil of Suaedae salsa.</title>
        <authorList>
            <person name="Zhang H."/>
            <person name="Xu L."/>
            <person name="Zhang J.-X."/>
            <person name="Sun J.-Q."/>
        </authorList>
    </citation>
    <scope>NUCLEOTIDE SEQUENCE [LARGE SCALE GENOMIC DNA]</scope>
    <source>
        <strain evidence="1 2">XS-10</strain>
    </source>
</reference>
<proteinExistence type="predicted"/>
<dbReference type="OrthoDB" id="9799531at2"/>
<name>A0A518RD28_9SPHN</name>
<protein>
    <submittedName>
        <fullName evidence="1">DUF1465 family protein</fullName>
    </submittedName>
</protein>
<dbReference type="RefSeq" id="WP_145845316.1">
    <property type="nucleotide sequence ID" value="NZ_CP042239.1"/>
</dbReference>
<dbReference type="Pfam" id="PF07323">
    <property type="entry name" value="DUF1465"/>
    <property type="match status" value="1"/>
</dbReference>
<dbReference type="EMBL" id="CP042239">
    <property type="protein sequence ID" value="QDX25349.1"/>
    <property type="molecule type" value="Genomic_DNA"/>
</dbReference>
<dbReference type="Proteomes" id="UP000318055">
    <property type="component" value="Chromosome"/>
</dbReference>